<accession>A0ABT5WYA5</accession>
<proteinExistence type="predicted"/>
<comment type="caution">
    <text evidence="1">The sequence shown here is derived from an EMBL/GenBank/DDBJ whole genome shotgun (WGS) entry which is preliminary data.</text>
</comment>
<reference evidence="1 2" key="1">
    <citation type="submission" date="2023-03" db="EMBL/GenBank/DDBJ databases">
        <title>NovoSphingobium album sp. nov. isolated from polycyclic aromatic hydrocarbons- and heavy-metal polluted soil.</title>
        <authorList>
            <person name="Liu Z."/>
            <person name="Wang K."/>
        </authorList>
    </citation>
    <scope>NUCLEOTIDE SEQUENCE [LARGE SCALE GENOMIC DNA]</scope>
    <source>
        <strain evidence="1 2">H3SJ31-1</strain>
    </source>
</reference>
<dbReference type="RefSeq" id="WP_275230883.1">
    <property type="nucleotide sequence ID" value="NZ_JARESE010000118.1"/>
</dbReference>
<dbReference type="EMBL" id="JARESE010000118">
    <property type="protein sequence ID" value="MDE8654766.1"/>
    <property type="molecule type" value="Genomic_DNA"/>
</dbReference>
<organism evidence="1 2">
    <name type="scientific">Novosphingobium album</name>
    <name type="common">ex Liu et al. 2023</name>
    <dbReference type="NCBI Taxonomy" id="3031130"/>
    <lineage>
        <taxon>Bacteria</taxon>
        <taxon>Pseudomonadati</taxon>
        <taxon>Pseudomonadota</taxon>
        <taxon>Alphaproteobacteria</taxon>
        <taxon>Sphingomonadales</taxon>
        <taxon>Sphingomonadaceae</taxon>
        <taxon>Novosphingobium</taxon>
    </lineage>
</organism>
<protein>
    <submittedName>
        <fullName evidence="1">Uncharacterized protein</fullName>
    </submittedName>
</protein>
<evidence type="ECO:0000313" key="2">
    <source>
        <dbReference type="Proteomes" id="UP001216253"/>
    </source>
</evidence>
<name>A0ABT5WYA5_9SPHN</name>
<dbReference type="Proteomes" id="UP001216253">
    <property type="component" value="Unassembled WGS sequence"/>
</dbReference>
<keyword evidence="2" id="KW-1185">Reference proteome</keyword>
<gene>
    <name evidence="1" type="ORF">PYV00_24025</name>
</gene>
<sequence>MDQIVNYVRGRGESIAIAVIDDEAIAGVTVAAAWLKRLVPGERVLTEVAVPTVSFDVAFRAATEDVDEGWTFSLDPAASAALEIGYYQLGWSVTDGGAVAFGPTATVQIREI</sequence>
<evidence type="ECO:0000313" key="1">
    <source>
        <dbReference type="EMBL" id="MDE8654766.1"/>
    </source>
</evidence>